<gene>
    <name evidence="2" type="ORF">HY3_09605</name>
</gene>
<evidence type="ECO:0000256" key="1">
    <source>
        <dbReference type="SAM" id="MobiDB-lite"/>
    </source>
</evidence>
<keyword evidence="3" id="KW-1185">Reference proteome</keyword>
<name>A0A8B2PRQ9_9PROT</name>
<comment type="caution">
    <text evidence="2">The sequence shown here is derived from an EMBL/GenBank/DDBJ whole genome shotgun (WGS) entry which is preliminary data.</text>
</comment>
<feature type="compositionally biased region" description="Acidic residues" evidence="1">
    <location>
        <begin position="56"/>
        <end position="70"/>
    </location>
</feature>
<dbReference type="EMBL" id="AWFB01000007">
    <property type="protein sequence ID" value="RAN35091.1"/>
    <property type="molecule type" value="Genomic_DNA"/>
</dbReference>
<accession>A0A8B2PRQ9</accession>
<evidence type="ECO:0000313" key="3">
    <source>
        <dbReference type="Proteomes" id="UP000249123"/>
    </source>
</evidence>
<evidence type="ECO:0008006" key="4">
    <source>
        <dbReference type="Google" id="ProtNLM"/>
    </source>
</evidence>
<organism evidence="2 3">
    <name type="scientific">Hyphomonas pacifica</name>
    <dbReference type="NCBI Taxonomy" id="1280941"/>
    <lineage>
        <taxon>Bacteria</taxon>
        <taxon>Pseudomonadati</taxon>
        <taxon>Pseudomonadota</taxon>
        <taxon>Alphaproteobacteria</taxon>
        <taxon>Hyphomonadales</taxon>
        <taxon>Hyphomonadaceae</taxon>
        <taxon>Hyphomonas</taxon>
    </lineage>
</organism>
<dbReference type="AlphaFoldDB" id="A0A8B2PRQ9"/>
<dbReference type="Proteomes" id="UP000249123">
    <property type="component" value="Unassembled WGS sequence"/>
</dbReference>
<feature type="region of interest" description="Disordered" evidence="1">
    <location>
        <begin position="53"/>
        <end position="91"/>
    </location>
</feature>
<reference evidence="2 3" key="1">
    <citation type="submission" date="2013-04" db="EMBL/GenBank/DDBJ databases">
        <title>Hyphomonas sp. T24B3 Genome Sequencing.</title>
        <authorList>
            <person name="Lai Q."/>
            <person name="Shao Z."/>
        </authorList>
    </citation>
    <scope>NUCLEOTIDE SEQUENCE [LARGE SCALE GENOMIC DNA]</scope>
    <source>
        <strain evidence="2 3">T24B3</strain>
    </source>
</reference>
<protein>
    <recommendedName>
        <fullName evidence="4">Pterin-binding domain-containing protein</fullName>
    </recommendedName>
</protein>
<dbReference type="PROSITE" id="PS51257">
    <property type="entry name" value="PROKAR_LIPOPROTEIN"/>
    <property type="match status" value="1"/>
</dbReference>
<proteinExistence type="predicted"/>
<sequence length="91" mass="9611">MKEGIMKPHILVASVLSIGLITACNQAEEPADVEVMTEEPDTVSENLEDAGQAIEESAEEASEEIQDAVEDASAAMNEAGESMTETTDTPD</sequence>
<evidence type="ECO:0000313" key="2">
    <source>
        <dbReference type="EMBL" id="RAN35091.1"/>
    </source>
</evidence>